<proteinExistence type="predicted"/>
<evidence type="ECO:0000256" key="1">
    <source>
        <dbReference type="SAM" id="SignalP"/>
    </source>
</evidence>
<keyword evidence="1" id="KW-0732">Signal</keyword>
<dbReference type="Gene3D" id="2.40.128.270">
    <property type="match status" value="1"/>
</dbReference>
<dbReference type="Pfam" id="PF03724">
    <property type="entry name" value="META"/>
    <property type="match status" value="1"/>
</dbReference>
<dbReference type="AlphaFoldDB" id="A0AAU7KLD8"/>
<protein>
    <submittedName>
        <fullName evidence="3">META domain-containing protein</fullName>
    </submittedName>
</protein>
<organism evidence="3">
    <name type="scientific">Halomonas sp. RT37</name>
    <dbReference type="NCBI Taxonomy" id="2950872"/>
    <lineage>
        <taxon>Bacteria</taxon>
        <taxon>Pseudomonadati</taxon>
        <taxon>Pseudomonadota</taxon>
        <taxon>Gammaproteobacteria</taxon>
        <taxon>Oceanospirillales</taxon>
        <taxon>Halomonadaceae</taxon>
        <taxon>Halomonas</taxon>
    </lineage>
</organism>
<dbReference type="InterPro" id="IPR038670">
    <property type="entry name" value="HslJ-like_sf"/>
</dbReference>
<dbReference type="PANTHER" id="PTHR35535:SF1">
    <property type="entry name" value="HEAT SHOCK PROTEIN HSLJ"/>
    <property type="match status" value="1"/>
</dbReference>
<accession>A0AAU7KLD8</accession>
<dbReference type="PANTHER" id="PTHR35535">
    <property type="entry name" value="HEAT SHOCK PROTEIN HSLJ"/>
    <property type="match status" value="1"/>
</dbReference>
<name>A0AAU7KLD8_9GAMM</name>
<evidence type="ECO:0000259" key="2">
    <source>
        <dbReference type="Pfam" id="PF03724"/>
    </source>
</evidence>
<feature type="signal peptide" evidence="1">
    <location>
        <begin position="1"/>
        <end position="23"/>
    </location>
</feature>
<evidence type="ECO:0000313" key="3">
    <source>
        <dbReference type="EMBL" id="XBO71653.1"/>
    </source>
</evidence>
<feature type="chain" id="PRO_5043448043" evidence="1">
    <location>
        <begin position="24"/>
        <end position="153"/>
    </location>
</feature>
<dbReference type="EMBL" id="CP098827">
    <property type="protein sequence ID" value="XBO71653.1"/>
    <property type="molecule type" value="Genomic_DNA"/>
</dbReference>
<sequence length="153" mass="16243">MVPSRLRRTAAFALFTLALSACSSQPGPTAGGGDTAAPGSVSSPLVGKRWNLLLVGTSDRLSMPQKPYFEVASDGSVSGSDGCNRFTGTVSFGDSQRIDFSELTATRMACANPQGAQQVREMLDNAYRYLIDHDRLVFFGPNSLVLGGFRDAS</sequence>
<dbReference type="InterPro" id="IPR053147">
    <property type="entry name" value="Hsp_HslJ-like"/>
</dbReference>
<dbReference type="InterPro" id="IPR005184">
    <property type="entry name" value="DUF306_Meta_HslJ"/>
</dbReference>
<gene>
    <name evidence="3" type="ORF">NFG58_02755</name>
</gene>
<feature type="domain" description="DUF306" evidence="2">
    <location>
        <begin position="43"/>
        <end position="138"/>
    </location>
</feature>
<dbReference type="PROSITE" id="PS51257">
    <property type="entry name" value="PROKAR_LIPOPROTEIN"/>
    <property type="match status" value="1"/>
</dbReference>
<reference evidence="3" key="1">
    <citation type="submission" date="2022-06" db="EMBL/GenBank/DDBJ databases">
        <title>A novel DMS-producing enzyme.</title>
        <authorList>
            <person name="Zhang Y."/>
        </authorList>
    </citation>
    <scope>NUCLEOTIDE SEQUENCE</scope>
    <source>
        <strain evidence="3">RT37</strain>
    </source>
</reference>
<dbReference type="RefSeq" id="WP_213230495.1">
    <property type="nucleotide sequence ID" value="NZ_CP098827.1"/>
</dbReference>